<gene>
    <name evidence="1" type="ORF">Pcinc_003134</name>
</gene>
<dbReference type="AlphaFoldDB" id="A0AAE1GJX7"/>
<protein>
    <submittedName>
        <fullName evidence="1">Uncharacterized protein</fullName>
    </submittedName>
</protein>
<dbReference type="EMBL" id="JAWQEG010000236">
    <property type="protein sequence ID" value="KAK3893029.1"/>
    <property type="molecule type" value="Genomic_DNA"/>
</dbReference>
<evidence type="ECO:0000313" key="2">
    <source>
        <dbReference type="Proteomes" id="UP001286313"/>
    </source>
</evidence>
<accession>A0AAE1GJX7</accession>
<dbReference type="Proteomes" id="UP001286313">
    <property type="component" value="Unassembled WGS sequence"/>
</dbReference>
<organism evidence="1 2">
    <name type="scientific">Petrolisthes cinctipes</name>
    <name type="common">Flat porcelain crab</name>
    <dbReference type="NCBI Taxonomy" id="88211"/>
    <lineage>
        <taxon>Eukaryota</taxon>
        <taxon>Metazoa</taxon>
        <taxon>Ecdysozoa</taxon>
        <taxon>Arthropoda</taxon>
        <taxon>Crustacea</taxon>
        <taxon>Multicrustacea</taxon>
        <taxon>Malacostraca</taxon>
        <taxon>Eumalacostraca</taxon>
        <taxon>Eucarida</taxon>
        <taxon>Decapoda</taxon>
        <taxon>Pleocyemata</taxon>
        <taxon>Anomura</taxon>
        <taxon>Galatheoidea</taxon>
        <taxon>Porcellanidae</taxon>
        <taxon>Petrolisthes</taxon>
    </lineage>
</organism>
<evidence type="ECO:0000313" key="1">
    <source>
        <dbReference type="EMBL" id="KAK3893029.1"/>
    </source>
</evidence>
<reference evidence="1" key="1">
    <citation type="submission" date="2023-10" db="EMBL/GenBank/DDBJ databases">
        <title>Genome assemblies of two species of porcelain crab, Petrolisthes cinctipes and Petrolisthes manimaculis (Anomura: Porcellanidae).</title>
        <authorList>
            <person name="Angst P."/>
        </authorList>
    </citation>
    <scope>NUCLEOTIDE SEQUENCE</scope>
    <source>
        <strain evidence="1">PB745_01</strain>
        <tissue evidence="1">Gill</tissue>
    </source>
</reference>
<name>A0AAE1GJX7_PETCI</name>
<sequence>FVCLPASLPYHPEVTISEPTQPYTTEMLRINTLFLVS</sequence>
<keyword evidence="2" id="KW-1185">Reference proteome</keyword>
<feature type="non-terminal residue" evidence="1">
    <location>
        <position position="1"/>
    </location>
</feature>
<comment type="caution">
    <text evidence="1">The sequence shown here is derived from an EMBL/GenBank/DDBJ whole genome shotgun (WGS) entry which is preliminary data.</text>
</comment>
<proteinExistence type="predicted"/>